<reference evidence="1" key="2">
    <citation type="journal article" date="2015" name="Fish Shellfish Immunol.">
        <title>Early steps in the European eel (Anguilla anguilla)-Vibrio vulnificus interaction in the gills: Role of the RtxA13 toxin.</title>
        <authorList>
            <person name="Callol A."/>
            <person name="Pajuelo D."/>
            <person name="Ebbesson L."/>
            <person name="Teles M."/>
            <person name="MacKenzie S."/>
            <person name="Amaro C."/>
        </authorList>
    </citation>
    <scope>NUCLEOTIDE SEQUENCE</scope>
</reference>
<proteinExistence type="predicted"/>
<sequence length="19" mass="2282">MSRSQLAFLNNAFDILMFY</sequence>
<name>A0A0E9VLT2_ANGAN</name>
<reference evidence="1" key="1">
    <citation type="submission" date="2014-11" db="EMBL/GenBank/DDBJ databases">
        <authorList>
            <person name="Amaro Gonzalez C."/>
        </authorList>
    </citation>
    <scope>NUCLEOTIDE SEQUENCE</scope>
</reference>
<protein>
    <submittedName>
        <fullName evidence="1">Uncharacterized protein</fullName>
    </submittedName>
</protein>
<evidence type="ECO:0000313" key="1">
    <source>
        <dbReference type="EMBL" id="JAH78981.1"/>
    </source>
</evidence>
<accession>A0A0E9VLT2</accession>
<dbReference type="AlphaFoldDB" id="A0A0E9VLT2"/>
<organism evidence="1">
    <name type="scientific">Anguilla anguilla</name>
    <name type="common">European freshwater eel</name>
    <name type="synonym">Muraena anguilla</name>
    <dbReference type="NCBI Taxonomy" id="7936"/>
    <lineage>
        <taxon>Eukaryota</taxon>
        <taxon>Metazoa</taxon>
        <taxon>Chordata</taxon>
        <taxon>Craniata</taxon>
        <taxon>Vertebrata</taxon>
        <taxon>Euteleostomi</taxon>
        <taxon>Actinopterygii</taxon>
        <taxon>Neopterygii</taxon>
        <taxon>Teleostei</taxon>
        <taxon>Anguilliformes</taxon>
        <taxon>Anguillidae</taxon>
        <taxon>Anguilla</taxon>
    </lineage>
</organism>
<dbReference type="EMBL" id="GBXM01029596">
    <property type="protein sequence ID" value="JAH78981.1"/>
    <property type="molecule type" value="Transcribed_RNA"/>
</dbReference>